<sequence>MPKNKIYAILIALLISTPILAQTTSKINPKREFRGIWVATVTNIDWPSRAGLSVDQQKQELIALLEYHKGNGMNAVVLQVRPAADAFYAKSREPWSKWLMGKQGLAPAAGYDPLEFAIKEAHFRGMELHAWFNPYRATMSANEVVSPDHMTRKKPEWFFSYAGKKQFDPGKPEVREHIVQVILDVVKGYDIDGVHFDDYFYPYPVAGQKIHDEQTYAQYRNGFNNINDWRRNNVDILIKELSDSIHHYKKHVKFGISPFGIWRNDFEHAEGSSTKGMSNYTELFADSRKWVKEGWVDYINPQIYFSFTRKAAPFGTLVDWWSNNTYGRHLYIGQAAYLVNQKAEAAWRLPEQIPDQIRYIRDNNRVQGSVFFSSKSFSTIARAAGDSLRLSLYKYPALPPQMPWLDEIVPNAPKDFSATATPTGVQLKWEVPSAASDGETASGYVIYRFEEGEQISVADPKNILKISFEDYTMFLDTQTEKNKRYTYLVTALDRLKNESDPTGPVGVETRASDFDKNVLSVHDVKDDKPKTDLGNGPGKGSVNGTEVSAEEVVIQPGL</sequence>
<dbReference type="CDD" id="cd00063">
    <property type="entry name" value="FN3"/>
    <property type="match status" value="1"/>
</dbReference>
<feature type="region of interest" description="Disordered" evidence="2">
    <location>
        <begin position="518"/>
        <end position="558"/>
    </location>
</feature>
<dbReference type="Proteomes" id="UP000651668">
    <property type="component" value="Unassembled WGS sequence"/>
</dbReference>
<evidence type="ECO:0000259" key="4">
    <source>
        <dbReference type="PROSITE" id="PS50853"/>
    </source>
</evidence>
<dbReference type="Pfam" id="PF02638">
    <property type="entry name" value="GHL10"/>
    <property type="match status" value="1"/>
</dbReference>
<dbReference type="PANTHER" id="PTHR43405:SF1">
    <property type="entry name" value="GLYCOSYL HYDROLASE DIGH"/>
    <property type="match status" value="1"/>
</dbReference>
<name>A0A916U2I3_9SPHI</name>
<accession>A0A916U2I3</accession>
<dbReference type="InterPro" id="IPR017853">
    <property type="entry name" value="GH"/>
</dbReference>
<protein>
    <submittedName>
        <fullName evidence="5">UPF0748 protein YngK</fullName>
    </submittedName>
</protein>
<dbReference type="InterPro" id="IPR003790">
    <property type="entry name" value="GHL10"/>
</dbReference>
<dbReference type="SUPFAM" id="SSF51445">
    <property type="entry name" value="(Trans)glycosidases"/>
    <property type="match status" value="1"/>
</dbReference>
<gene>
    <name evidence="5" type="primary">yngK</name>
    <name evidence="5" type="ORF">GCM10011387_09090</name>
</gene>
<dbReference type="InterPro" id="IPR036116">
    <property type="entry name" value="FN3_sf"/>
</dbReference>
<proteinExistence type="predicted"/>
<evidence type="ECO:0000256" key="3">
    <source>
        <dbReference type="SAM" id="SignalP"/>
    </source>
</evidence>
<dbReference type="RefSeq" id="WP_373284094.1">
    <property type="nucleotide sequence ID" value="NZ_BMIL01000002.1"/>
</dbReference>
<feature type="chain" id="PRO_5037525323" evidence="3">
    <location>
        <begin position="22"/>
        <end position="558"/>
    </location>
</feature>
<feature type="domain" description="Fibronectin type-III" evidence="4">
    <location>
        <begin position="409"/>
        <end position="512"/>
    </location>
</feature>
<evidence type="ECO:0000313" key="5">
    <source>
        <dbReference type="EMBL" id="GGC57658.1"/>
    </source>
</evidence>
<dbReference type="PANTHER" id="PTHR43405">
    <property type="entry name" value="GLYCOSYL HYDROLASE DIGH"/>
    <property type="match status" value="1"/>
</dbReference>
<feature type="compositionally biased region" description="Basic and acidic residues" evidence="2">
    <location>
        <begin position="518"/>
        <end position="531"/>
    </location>
</feature>
<dbReference type="Gene3D" id="3.20.20.80">
    <property type="entry name" value="Glycosidases"/>
    <property type="match status" value="1"/>
</dbReference>
<evidence type="ECO:0000313" key="6">
    <source>
        <dbReference type="Proteomes" id="UP000651668"/>
    </source>
</evidence>
<organism evidence="5 6">
    <name type="scientific">Pedobacter quisquiliarum</name>
    <dbReference type="NCBI Taxonomy" id="1834438"/>
    <lineage>
        <taxon>Bacteria</taxon>
        <taxon>Pseudomonadati</taxon>
        <taxon>Bacteroidota</taxon>
        <taxon>Sphingobacteriia</taxon>
        <taxon>Sphingobacteriales</taxon>
        <taxon>Sphingobacteriaceae</taxon>
        <taxon>Pedobacter</taxon>
    </lineage>
</organism>
<dbReference type="EMBL" id="BMIL01000002">
    <property type="protein sequence ID" value="GGC57658.1"/>
    <property type="molecule type" value="Genomic_DNA"/>
</dbReference>
<dbReference type="Gene3D" id="2.60.40.10">
    <property type="entry name" value="Immunoglobulins"/>
    <property type="match status" value="1"/>
</dbReference>
<dbReference type="InterPro" id="IPR052177">
    <property type="entry name" value="Divisome_Glycosyl_Hydrolase"/>
</dbReference>
<keyword evidence="6" id="KW-1185">Reference proteome</keyword>
<dbReference type="SUPFAM" id="SSF49265">
    <property type="entry name" value="Fibronectin type III"/>
    <property type="match status" value="1"/>
</dbReference>
<dbReference type="AlphaFoldDB" id="A0A916U2I3"/>
<reference evidence="5" key="2">
    <citation type="submission" date="2020-09" db="EMBL/GenBank/DDBJ databases">
        <authorList>
            <person name="Sun Q."/>
            <person name="Zhou Y."/>
        </authorList>
    </citation>
    <scope>NUCLEOTIDE SEQUENCE</scope>
    <source>
        <strain evidence="5">CGMCC 1.15343</strain>
    </source>
</reference>
<dbReference type="PROSITE" id="PS50853">
    <property type="entry name" value="FN3"/>
    <property type="match status" value="1"/>
</dbReference>
<keyword evidence="1 3" id="KW-0732">Signal</keyword>
<dbReference type="InterPro" id="IPR013783">
    <property type="entry name" value="Ig-like_fold"/>
</dbReference>
<evidence type="ECO:0000256" key="1">
    <source>
        <dbReference type="ARBA" id="ARBA00022729"/>
    </source>
</evidence>
<dbReference type="InterPro" id="IPR003961">
    <property type="entry name" value="FN3_dom"/>
</dbReference>
<comment type="caution">
    <text evidence="5">The sequence shown here is derived from an EMBL/GenBank/DDBJ whole genome shotgun (WGS) entry which is preliminary data.</text>
</comment>
<evidence type="ECO:0000256" key="2">
    <source>
        <dbReference type="SAM" id="MobiDB-lite"/>
    </source>
</evidence>
<reference evidence="5" key="1">
    <citation type="journal article" date="2014" name="Int. J. Syst. Evol. Microbiol.">
        <title>Complete genome sequence of Corynebacterium casei LMG S-19264T (=DSM 44701T), isolated from a smear-ripened cheese.</title>
        <authorList>
            <consortium name="US DOE Joint Genome Institute (JGI-PGF)"/>
            <person name="Walter F."/>
            <person name="Albersmeier A."/>
            <person name="Kalinowski J."/>
            <person name="Ruckert C."/>
        </authorList>
    </citation>
    <scope>NUCLEOTIDE SEQUENCE</scope>
    <source>
        <strain evidence="5">CGMCC 1.15343</strain>
    </source>
</reference>
<feature type="signal peptide" evidence="3">
    <location>
        <begin position="1"/>
        <end position="21"/>
    </location>
</feature>